<feature type="compositionally biased region" description="Acidic residues" evidence="1">
    <location>
        <begin position="146"/>
        <end position="163"/>
    </location>
</feature>
<evidence type="ECO:0000313" key="6">
    <source>
        <dbReference type="Proteomes" id="UP000233565"/>
    </source>
</evidence>
<dbReference type="Proteomes" id="UP000199113">
    <property type="component" value="Unassembled WGS sequence"/>
</dbReference>
<dbReference type="RefSeq" id="WP_091193003.1">
    <property type="nucleotide sequence ID" value="NZ_FOKC01000001.1"/>
</dbReference>
<dbReference type="AlphaFoldDB" id="A0A1I0VBL1"/>
<dbReference type="Proteomes" id="UP000233565">
    <property type="component" value="Unassembled WGS sequence"/>
</dbReference>
<keyword evidence="6" id="KW-1185">Reference proteome</keyword>
<keyword evidence="2" id="KW-0472">Membrane</keyword>
<dbReference type="OrthoDB" id="3746929at2"/>
<dbReference type="EMBL" id="PJBV01000035">
    <property type="protein sequence ID" value="PKH37171.1"/>
    <property type="molecule type" value="Genomic_DNA"/>
</dbReference>
<dbReference type="STRING" id="748909.SAMN05192575_10194"/>
<evidence type="ECO:0000313" key="4">
    <source>
        <dbReference type="EMBL" id="SFA73443.1"/>
    </source>
</evidence>
<evidence type="ECO:0000313" key="5">
    <source>
        <dbReference type="Proteomes" id="UP000199113"/>
    </source>
</evidence>
<reference evidence="3 6" key="2">
    <citation type="submission" date="2017-12" db="EMBL/GenBank/DDBJ databases">
        <title>Pharmacopeia of the Arctic Ocean.</title>
        <authorList>
            <person name="Collins E."/>
            <person name="Ducluzeau A.-L."/>
        </authorList>
    </citation>
    <scope>NUCLEOTIDE SEQUENCE [LARGE SCALE GENOMIC DNA]</scope>
    <source>
        <strain evidence="3 6">DSM 23325</strain>
    </source>
</reference>
<evidence type="ECO:0008006" key="7">
    <source>
        <dbReference type="Google" id="ProtNLM"/>
    </source>
</evidence>
<protein>
    <recommendedName>
        <fullName evidence="7">TadE-like protein</fullName>
    </recommendedName>
</protein>
<feature type="transmembrane region" description="Helical" evidence="2">
    <location>
        <begin position="12"/>
        <end position="33"/>
    </location>
</feature>
<feature type="region of interest" description="Disordered" evidence="1">
    <location>
        <begin position="140"/>
        <end position="163"/>
    </location>
</feature>
<gene>
    <name evidence="3" type="ORF">CXG46_16895</name>
    <name evidence="4" type="ORF">SAMN05192575_10194</name>
</gene>
<name>A0A1I0VBL1_9ACTN</name>
<evidence type="ECO:0000256" key="1">
    <source>
        <dbReference type="SAM" id="MobiDB-lite"/>
    </source>
</evidence>
<dbReference type="EMBL" id="FOKC01000001">
    <property type="protein sequence ID" value="SFA73443.1"/>
    <property type="molecule type" value="Genomic_DNA"/>
</dbReference>
<sequence>MTRRDDRGSALVEFIWLAIILLVPLVWIILSVFEVQQGAFATSAAARAAGRAYALAPDDATGERRARAVVEQVLADQGAPNQRARVTITCEAPAGSCHVGTAVITVRVDSGVDLPFFPAIFGENGRPSFSLDASHTVPIGQYVESTTDDDDAEDDAEDDEDRR</sequence>
<keyword evidence="2" id="KW-0812">Transmembrane</keyword>
<reference evidence="4" key="1">
    <citation type="submission" date="2016-10" db="EMBL/GenBank/DDBJ databases">
        <authorList>
            <person name="de Groot N.N."/>
        </authorList>
    </citation>
    <scope>NUCLEOTIDE SEQUENCE [LARGE SCALE GENOMIC DNA]</scope>
    <source>
        <strain evidence="4">CGMCC 1.10697</strain>
    </source>
</reference>
<keyword evidence="2" id="KW-1133">Transmembrane helix</keyword>
<proteinExistence type="predicted"/>
<accession>A0A1I0VBL1</accession>
<evidence type="ECO:0000256" key="2">
    <source>
        <dbReference type="SAM" id="Phobius"/>
    </source>
</evidence>
<organism evidence="4 5">
    <name type="scientific">Nocardioides alpinus</name>
    <dbReference type="NCBI Taxonomy" id="748909"/>
    <lineage>
        <taxon>Bacteria</taxon>
        <taxon>Bacillati</taxon>
        <taxon>Actinomycetota</taxon>
        <taxon>Actinomycetes</taxon>
        <taxon>Propionibacteriales</taxon>
        <taxon>Nocardioidaceae</taxon>
        <taxon>Nocardioides</taxon>
    </lineage>
</organism>
<evidence type="ECO:0000313" key="3">
    <source>
        <dbReference type="EMBL" id="PKH37171.1"/>
    </source>
</evidence>